<keyword evidence="3" id="KW-1185">Reference proteome</keyword>
<organism evidence="2 3">
    <name type="scientific">Segetibacter aerophilus</name>
    <dbReference type="NCBI Taxonomy" id="670293"/>
    <lineage>
        <taxon>Bacteria</taxon>
        <taxon>Pseudomonadati</taxon>
        <taxon>Bacteroidota</taxon>
        <taxon>Chitinophagia</taxon>
        <taxon>Chitinophagales</taxon>
        <taxon>Chitinophagaceae</taxon>
        <taxon>Segetibacter</taxon>
    </lineage>
</organism>
<dbReference type="Pfam" id="PF13712">
    <property type="entry name" value="Glyco_tranf_2_5"/>
    <property type="match status" value="1"/>
</dbReference>
<protein>
    <recommendedName>
        <fullName evidence="1">Streptomycin biosynthesis protein StrF domain-containing protein</fullName>
    </recommendedName>
</protein>
<comment type="caution">
    <text evidence="2">The sequence shown here is derived from an EMBL/GenBank/DDBJ whole genome shotgun (WGS) entry which is preliminary data.</text>
</comment>
<dbReference type="OrthoDB" id="7851643at2"/>
<proteinExistence type="predicted"/>
<dbReference type="RefSeq" id="WP_147201580.1">
    <property type="nucleotide sequence ID" value="NZ_BJYT01000001.1"/>
</dbReference>
<dbReference type="Proteomes" id="UP000321513">
    <property type="component" value="Unassembled WGS sequence"/>
</dbReference>
<sequence>MISIIICSINHEFLKQLKLNIEKTVGLAFEIIAIDNNIEKKSISAVYNQGAKAANFDYLCFLHEDVTIHSKYWGQRLMELLTDETVGLIGVSGTVYKSKYAATWSACDQSLYRTHSIQHFTDRLTPKVTCINPGQASTAEVVVVDGVFMATRKDVFTQFKFDDNNFKRFHGYDLDYSLQVGTKYKVVVTFEILLEHLSPGQLNRQWLDASLILHKKWKKSLPASIGNISKKAVSVSDSLACSLVLMMMIKYNCSKLGVANNYFKLITTFFRYNRLKHSKTVIKYLLST</sequence>
<evidence type="ECO:0000313" key="3">
    <source>
        <dbReference type="Proteomes" id="UP000321513"/>
    </source>
</evidence>
<name>A0A512B6N2_9BACT</name>
<gene>
    <name evidence="2" type="ORF">SAE01_01120</name>
</gene>
<feature type="domain" description="Streptomycin biosynthesis protein StrF" evidence="1">
    <location>
        <begin position="4"/>
        <end position="188"/>
    </location>
</feature>
<dbReference type="SUPFAM" id="SSF53448">
    <property type="entry name" value="Nucleotide-diphospho-sugar transferases"/>
    <property type="match status" value="1"/>
</dbReference>
<reference evidence="2 3" key="1">
    <citation type="submission" date="2019-07" db="EMBL/GenBank/DDBJ databases">
        <title>Whole genome shotgun sequence of Segetibacter aerophilus NBRC 106135.</title>
        <authorList>
            <person name="Hosoyama A."/>
            <person name="Uohara A."/>
            <person name="Ohji S."/>
            <person name="Ichikawa N."/>
        </authorList>
    </citation>
    <scope>NUCLEOTIDE SEQUENCE [LARGE SCALE GENOMIC DNA]</scope>
    <source>
        <strain evidence="2 3">NBRC 106135</strain>
    </source>
</reference>
<evidence type="ECO:0000313" key="2">
    <source>
        <dbReference type="EMBL" id="GEO07616.1"/>
    </source>
</evidence>
<dbReference type="InterPro" id="IPR029044">
    <property type="entry name" value="Nucleotide-diphossugar_trans"/>
</dbReference>
<evidence type="ECO:0000259" key="1">
    <source>
        <dbReference type="Pfam" id="PF13712"/>
    </source>
</evidence>
<dbReference type="InterPro" id="IPR059123">
    <property type="entry name" value="StrF_dom"/>
</dbReference>
<dbReference type="AlphaFoldDB" id="A0A512B6N2"/>
<dbReference type="Gene3D" id="3.90.550.10">
    <property type="entry name" value="Spore Coat Polysaccharide Biosynthesis Protein SpsA, Chain A"/>
    <property type="match status" value="1"/>
</dbReference>
<dbReference type="EMBL" id="BJYT01000001">
    <property type="protein sequence ID" value="GEO07616.1"/>
    <property type="molecule type" value="Genomic_DNA"/>
</dbReference>
<accession>A0A512B6N2</accession>